<keyword evidence="2" id="KW-0964">Secreted</keyword>
<gene>
    <name evidence="17" type="primary">TFPI2</name>
</gene>
<dbReference type="AlphaFoldDB" id="A0A6P3HHK1"/>
<feature type="domain" description="BPTI/Kunitz inhibitor" evidence="15">
    <location>
        <begin position="140"/>
        <end position="190"/>
    </location>
</feature>
<keyword evidence="7" id="KW-0722">Serine protease inhibitor</keyword>
<evidence type="ECO:0000313" key="17">
    <source>
        <dbReference type="RefSeq" id="XP_010838075.1"/>
    </source>
</evidence>
<dbReference type="PANTHER" id="PTHR10083">
    <property type="entry name" value="KUNITZ-TYPE PROTEASE INHIBITOR-RELATED"/>
    <property type="match status" value="1"/>
</dbReference>
<keyword evidence="9" id="KW-1015">Disulfide bond</keyword>
<dbReference type="CDD" id="cd22616">
    <property type="entry name" value="Kunitz_TFPI2_1-like"/>
    <property type="match status" value="1"/>
</dbReference>
<dbReference type="SUPFAM" id="SSF57362">
    <property type="entry name" value="BPTI-like"/>
    <property type="match status" value="3"/>
</dbReference>
<feature type="domain" description="BPTI/Kunitz inhibitor" evidence="15">
    <location>
        <begin position="200"/>
        <end position="250"/>
    </location>
</feature>
<evidence type="ECO:0000256" key="1">
    <source>
        <dbReference type="ARBA" id="ARBA00004613"/>
    </source>
</evidence>
<dbReference type="GeneID" id="104988448"/>
<dbReference type="InterPro" id="IPR002223">
    <property type="entry name" value="Kunitz_BPTI"/>
</dbReference>
<proteinExistence type="predicted"/>
<evidence type="ECO:0000256" key="13">
    <source>
        <dbReference type="ARBA" id="ARBA00068244"/>
    </source>
</evidence>
<comment type="subcellular location">
    <subcellularLocation>
        <location evidence="1">Secreted</location>
    </subcellularLocation>
</comment>
<evidence type="ECO:0000256" key="7">
    <source>
        <dbReference type="ARBA" id="ARBA00022900"/>
    </source>
</evidence>
<dbReference type="CTD" id="7980"/>
<keyword evidence="8" id="KW-0094">Blood coagulation</keyword>
<dbReference type="OrthoDB" id="5950222at2759"/>
<feature type="domain" description="BPTI/Kunitz inhibitor" evidence="15">
    <location>
        <begin position="259"/>
        <end position="309"/>
    </location>
</feature>
<dbReference type="GO" id="GO:0004867">
    <property type="term" value="F:serine-type endopeptidase inhibitor activity"/>
    <property type="evidence" value="ECO:0007669"/>
    <property type="project" value="UniProtKB-KW"/>
</dbReference>
<reference evidence="17" key="1">
    <citation type="submission" date="2025-08" db="UniProtKB">
        <authorList>
            <consortium name="RefSeq"/>
        </authorList>
    </citation>
    <scope>IDENTIFICATION</scope>
    <source>
        <tissue evidence="17">Blood</tissue>
    </source>
</reference>
<dbReference type="PROSITE" id="PS00280">
    <property type="entry name" value="BPTI_KUNITZ_1"/>
    <property type="match status" value="2"/>
</dbReference>
<dbReference type="KEGG" id="bbis:104988448"/>
<dbReference type="GO" id="GO:0007596">
    <property type="term" value="P:blood coagulation"/>
    <property type="evidence" value="ECO:0007669"/>
    <property type="project" value="UniProtKB-KW"/>
</dbReference>
<keyword evidence="3" id="KW-0646">Protease inhibitor</keyword>
<keyword evidence="4" id="KW-0356">Hemostasis</keyword>
<evidence type="ECO:0000256" key="12">
    <source>
        <dbReference type="ARBA" id="ARBA00065443"/>
    </source>
</evidence>
<feature type="region of interest" description="Disordered" evidence="14">
    <location>
        <begin position="1"/>
        <end position="60"/>
    </location>
</feature>
<evidence type="ECO:0000256" key="11">
    <source>
        <dbReference type="ARBA" id="ARBA00060238"/>
    </source>
</evidence>
<dbReference type="RefSeq" id="XP_010838075.1">
    <property type="nucleotide sequence ID" value="XM_010839773.1"/>
</dbReference>
<keyword evidence="10" id="KW-0325">Glycoprotein</keyword>
<dbReference type="InterPro" id="IPR036880">
    <property type="entry name" value="Kunitz_BPTI_sf"/>
</dbReference>
<evidence type="ECO:0000256" key="4">
    <source>
        <dbReference type="ARBA" id="ARBA00022696"/>
    </source>
</evidence>
<accession>A0A6P3HHK1</accession>
<dbReference type="Gene3D" id="4.10.410.10">
    <property type="entry name" value="Pancreatic trypsin inhibitor Kunitz domain"/>
    <property type="match status" value="3"/>
</dbReference>
<dbReference type="InterPro" id="IPR020901">
    <property type="entry name" value="Prtase_inh_Kunz-CS"/>
</dbReference>
<name>A0A6P3HHK1_BISBB</name>
<protein>
    <recommendedName>
        <fullName evidence="13">Tissue factor pathway inhibitor 2</fullName>
    </recommendedName>
</protein>
<evidence type="ECO:0000256" key="5">
    <source>
        <dbReference type="ARBA" id="ARBA00022729"/>
    </source>
</evidence>
<evidence type="ECO:0000256" key="3">
    <source>
        <dbReference type="ARBA" id="ARBA00022690"/>
    </source>
</evidence>
<evidence type="ECO:0000256" key="8">
    <source>
        <dbReference type="ARBA" id="ARBA00023084"/>
    </source>
</evidence>
<dbReference type="GO" id="GO:0005576">
    <property type="term" value="C:extracellular region"/>
    <property type="evidence" value="ECO:0007669"/>
    <property type="project" value="UniProtKB-SubCell"/>
</dbReference>
<sequence length="338" mass="37565">MLHLGHPRRATGESLGPGSAWRGIPLPRTHFPAQGGGRVTELTGHESASPSRLHEGALRPVPSLRAANPTKAAAPTALGSRPPGGWTLCTLLPSSRRQRLNPDTMDSVRPLWLMLLSLLLVGTALGDASQAPPGNNAEICLLPPDDGPCRARIPSYYYDRYTQSCREFMYGGCEGNANNFETLEACNEACWKIEKVPKICRLKVNKKQCGELREQYFFNLSSMTCKKFISGGCHSNENRFPDEATCMDFCAPKRAPVFCYSPKDEGLCSANVTRYYFNPRHKACEAFNYTGCGGNDNNFVSLKDCKRTCVKALKKEKNKKMPRLLLANRRLKIKKKQF</sequence>
<dbReference type="PROSITE" id="PS50279">
    <property type="entry name" value="BPTI_KUNITZ_2"/>
    <property type="match status" value="3"/>
</dbReference>
<keyword evidence="16" id="KW-1185">Reference proteome</keyword>
<dbReference type="FunFam" id="4.10.410.10:FF:000004">
    <property type="entry name" value="Tissue factor pathway inhibitor"/>
    <property type="match status" value="1"/>
</dbReference>
<dbReference type="SMART" id="SM00131">
    <property type="entry name" value="KU"/>
    <property type="match status" value="3"/>
</dbReference>
<dbReference type="FunFam" id="4.10.410.10:FF:000011">
    <property type="entry name" value="Tissue factor pathway inhibitor"/>
    <property type="match status" value="1"/>
</dbReference>
<dbReference type="PANTHER" id="PTHR10083:SF374">
    <property type="entry name" value="BPTI_KUNITZ INHIBITOR DOMAIN-CONTAINING PROTEIN"/>
    <property type="match status" value="1"/>
</dbReference>
<comment type="subunit">
    <text evidence="12">Finds in a complex with ABCB1, TFPI2 and PPP2R3C; leading to the dephosphorylation of ABCB1.</text>
</comment>
<keyword evidence="5" id="KW-0732">Signal</keyword>
<dbReference type="PRINTS" id="PR00759">
    <property type="entry name" value="BASICPTASE"/>
</dbReference>
<dbReference type="CDD" id="cd22615">
    <property type="entry name" value="Kunitz_TFPI1_TFPI2_3-like"/>
    <property type="match status" value="1"/>
</dbReference>
<organism evidence="16 17">
    <name type="scientific">Bison bison bison</name>
    <name type="common">North American plains bison</name>
    <dbReference type="NCBI Taxonomy" id="43346"/>
    <lineage>
        <taxon>Eukaryota</taxon>
        <taxon>Metazoa</taxon>
        <taxon>Chordata</taxon>
        <taxon>Craniata</taxon>
        <taxon>Vertebrata</taxon>
        <taxon>Euteleostomi</taxon>
        <taxon>Mammalia</taxon>
        <taxon>Eutheria</taxon>
        <taxon>Laurasiatheria</taxon>
        <taxon>Artiodactyla</taxon>
        <taxon>Ruminantia</taxon>
        <taxon>Pecora</taxon>
        <taxon>Bovidae</taxon>
        <taxon>Bovinae</taxon>
        <taxon>Bison</taxon>
    </lineage>
</organism>
<dbReference type="FunFam" id="4.10.410.10:FF:000018">
    <property type="entry name" value="Tissue factor pathway inhibitor"/>
    <property type="match status" value="1"/>
</dbReference>
<evidence type="ECO:0000259" key="15">
    <source>
        <dbReference type="PROSITE" id="PS50279"/>
    </source>
</evidence>
<evidence type="ECO:0000256" key="9">
    <source>
        <dbReference type="ARBA" id="ARBA00023157"/>
    </source>
</evidence>
<dbReference type="Pfam" id="PF00014">
    <property type="entry name" value="Kunitz_BPTI"/>
    <property type="match status" value="3"/>
</dbReference>
<evidence type="ECO:0000256" key="2">
    <source>
        <dbReference type="ARBA" id="ARBA00022525"/>
    </source>
</evidence>
<evidence type="ECO:0000256" key="14">
    <source>
        <dbReference type="SAM" id="MobiDB-lite"/>
    </source>
</evidence>
<evidence type="ECO:0000313" key="16">
    <source>
        <dbReference type="Proteomes" id="UP000515208"/>
    </source>
</evidence>
<keyword evidence="6" id="KW-0677">Repeat</keyword>
<dbReference type="InterPro" id="IPR050098">
    <property type="entry name" value="TFPI/VKTCI-like"/>
</dbReference>
<evidence type="ECO:0000256" key="6">
    <source>
        <dbReference type="ARBA" id="ARBA00022737"/>
    </source>
</evidence>
<dbReference type="Proteomes" id="UP000515208">
    <property type="component" value="Unplaced"/>
</dbReference>
<evidence type="ECO:0000256" key="10">
    <source>
        <dbReference type="ARBA" id="ARBA00023180"/>
    </source>
</evidence>
<comment type="function">
    <text evidence="11">May play a role in the regulation of plasmin-mediated matrix remodeling. Inhibits trypsin, plasmin, factor VIIa/tissue factor and weakly factor Xa. Has no effect on thrombin.</text>
</comment>